<proteinExistence type="predicted"/>
<evidence type="ECO:0008006" key="2">
    <source>
        <dbReference type="Google" id="ProtNLM"/>
    </source>
</evidence>
<dbReference type="Gene3D" id="2.60.40.10">
    <property type="entry name" value="Immunoglobulins"/>
    <property type="match status" value="1"/>
</dbReference>
<comment type="caution">
    <text evidence="1">The sequence shown here is derived from an EMBL/GenBank/DDBJ whole genome shotgun (WGS) entry which is preliminary data.</text>
</comment>
<dbReference type="EMBL" id="LAZR01024903">
    <property type="protein sequence ID" value="KKL73621.1"/>
    <property type="molecule type" value="Genomic_DNA"/>
</dbReference>
<sequence length="354" mass="37934">MKKMDILLIAVLAAAMSAGTADAEIITPAAAVASTEYLALVGPGHLIDPARLNASNQHIPRAWGGNWLATDGWNTEDHWVYIDLGAPCELDELRIWNYHEDAGPRIPELLGRGVKACSIWVAPEGAMLPTAGQVADEFTAANGWTQVWSGELDPGPSTIAPVPPIGPTNVFELAGQTGIRYIAIDIDSRWGPCAFTTKSAGLSHIQVTGRSSIATNPAPSNARRAVKIDKVLCWTPPGAYAPSGYEVYLSSDRQKVAAGDASVNVTASDADADATNTQYASTSALSNATEYFWRVDSIVDGKAIPGRTWSFRTKLQTNNLGFEEIVFVKRKPYSSDHNYSVVNNGTSADRFLAE</sequence>
<accession>A0A0F9F555</accession>
<protein>
    <recommendedName>
        <fullName evidence="2">F5/8 type C domain-containing protein</fullName>
    </recommendedName>
</protein>
<gene>
    <name evidence="1" type="ORF">LCGC14_2073030</name>
</gene>
<dbReference type="Gene3D" id="2.60.120.260">
    <property type="entry name" value="Galactose-binding domain-like"/>
    <property type="match status" value="1"/>
</dbReference>
<evidence type="ECO:0000313" key="1">
    <source>
        <dbReference type="EMBL" id="KKL73621.1"/>
    </source>
</evidence>
<reference evidence="1" key="1">
    <citation type="journal article" date="2015" name="Nature">
        <title>Complex archaea that bridge the gap between prokaryotes and eukaryotes.</title>
        <authorList>
            <person name="Spang A."/>
            <person name="Saw J.H."/>
            <person name="Jorgensen S.L."/>
            <person name="Zaremba-Niedzwiedzka K."/>
            <person name="Martijn J."/>
            <person name="Lind A.E."/>
            <person name="van Eijk R."/>
            <person name="Schleper C."/>
            <person name="Guy L."/>
            <person name="Ettema T.J."/>
        </authorList>
    </citation>
    <scope>NUCLEOTIDE SEQUENCE</scope>
</reference>
<name>A0A0F9F555_9ZZZZ</name>
<organism evidence="1">
    <name type="scientific">marine sediment metagenome</name>
    <dbReference type="NCBI Taxonomy" id="412755"/>
    <lineage>
        <taxon>unclassified sequences</taxon>
        <taxon>metagenomes</taxon>
        <taxon>ecological metagenomes</taxon>
    </lineage>
</organism>
<dbReference type="AlphaFoldDB" id="A0A0F9F555"/>
<feature type="non-terminal residue" evidence="1">
    <location>
        <position position="354"/>
    </location>
</feature>
<dbReference type="InterPro" id="IPR013783">
    <property type="entry name" value="Ig-like_fold"/>
</dbReference>